<feature type="domain" description="Flagellin N-terminal" evidence="4">
    <location>
        <begin position="10"/>
        <end position="105"/>
    </location>
</feature>
<keyword evidence="2 3" id="KW-0975">Bacterial flagellum</keyword>
<organism evidence="6 7">
    <name type="scientific">Methylobacterium fujisawaense</name>
    <dbReference type="NCBI Taxonomy" id="107400"/>
    <lineage>
        <taxon>Bacteria</taxon>
        <taxon>Pseudomonadati</taxon>
        <taxon>Pseudomonadota</taxon>
        <taxon>Alphaproteobacteria</taxon>
        <taxon>Hyphomicrobiales</taxon>
        <taxon>Methylobacteriaceae</taxon>
        <taxon>Methylobacterium</taxon>
    </lineage>
</organism>
<evidence type="ECO:0000313" key="7">
    <source>
        <dbReference type="Proteomes" id="UP000565455"/>
    </source>
</evidence>
<dbReference type="InterPro" id="IPR046358">
    <property type="entry name" value="Flagellin_C"/>
</dbReference>
<keyword evidence="7" id="KW-1185">Reference proteome</keyword>
<proteinExistence type="inferred from homology"/>
<gene>
    <name evidence="6" type="ORF">GGQ91_000976</name>
</gene>
<evidence type="ECO:0000256" key="2">
    <source>
        <dbReference type="ARBA" id="ARBA00023143"/>
    </source>
</evidence>
<reference evidence="6 7" key="1">
    <citation type="submission" date="2020-08" db="EMBL/GenBank/DDBJ databases">
        <title>Genomic Encyclopedia of Type Strains, Phase IV (KMG-IV): sequencing the most valuable type-strain genomes for metagenomic binning, comparative biology and taxonomic classification.</title>
        <authorList>
            <person name="Goeker M."/>
        </authorList>
    </citation>
    <scope>NUCLEOTIDE SEQUENCE [LARGE SCALE GENOMIC DNA]</scope>
    <source>
        <strain evidence="6 7">DSM 5686</strain>
    </source>
</reference>
<sequence>MSSSITLSAATRQNLLSLQDTAAQAATNQNRLATGKKVNSALDSPVNYFTAQSLSTRSGALSSLLDGISNGIQTIQAASKGVDTITNLVKQLQSVVSQAQSNAAQNLPKIVGTQALASSGEATATGKSQHDTALAKTVLGSAVVAADATHTGNLGVAAATANQVQLSAGNNTYTYTIQATDTVNDVVNAINKSGIATASVDSNGLLSVVGTGSDALSVNLGATSGTPPAFAASSAGTQALLGSPTGGTSGVTGGGTSAQRSALVSQFENLRTQIDQAAQDAGYNGINLLNGDKLSIAFNEKTGTAQSNLNVQSNALTSSSLGIGHLADSATAQTGGNFGVQNNSDLTNASNALTNALSSLQSLSSNLGSNLSVVQTRQDFTKNMINVLDTGAANLTNADMNEEAANSQALSTRQSLGISALSLANTAQQGVLQLLR</sequence>
<comment type="similarity">
    <text evidence="1 3">Belongs to the bacterial flagellin family.</text>
</comment>
<evidence type="ECO:0000256" key="3">
    <source>
        <dbReference type="RuleBase" id="RU362073"/>
    </source>
</evidence>
<dbReference type="EMBL" id="JACJIM010000001">
    <property type="protein sequence ID" value="MBA9061615.1"/>
    <property type="molecule type" value="Genomic_DNA"/>
</dbReference>
<comment type="function">
    <text evidence="3">Flagellin is the subunit protein which polymerizes to form the filaments of bacterial flagella.</text>
</comment>
<dbReference type="InterPro" id="IPR001029">
    <property type="entry name" value="Flagellin_N"/>
</dbReference>
<accession>A0ABR6D747</accession>
<dbReference type="Proteomes" id="UP000565455">
    <property type="component" value="Unassembled WGS sequence"/>
</dbReference>
<dbReference type="RefSeq" id="WP_182591466.1">
    <property type="nucleotide sequence ID" value="NZ_JACJIM010000001.1"/>
</dbReference>
<dbReference type="GeneID" id="96602738"/>
<name>A0ABR6D747_9HYPH</name>
<keyword evidence="3" id="KW-0964">Secreted</keyword>
<feature type="domain" description="Flagellin C-terminal" evidence="5">
    <location>
        <begin position="352"/>
        <end position="435"/>
    </location>
</feature>
<comment type="caution">
    <text evidence="6">The sequence shown here is derived from an EMBL/GenBank/DDBJ whole genome shotgun (WGS) entry which is preliminary data.</text>
</comment>
<evidence type="ECO:0000313" key="6">
    <source>
        <dbReference type="EMBL" id="MBA9061615.1"/>
    </source>
</evidence>
<protein>
    <recommendedName>
        <fullName evidence="3">Flagellin</fullName>
    </recommendedName>
</protein>
<evidence type="ECO:0000256" key="1">
    <source>
        <dbReference type="ARBA" id="ARBA00005709"/>
    </source>
</evidence>
<dbReference type="Pfam" id="PF00700">
    <property type="entry name" value="Flagellin_C"/>
    <property type="match status" value="1"/>
</dbReference>
<evidence type="ECO:0000259" key="5">
    <source>
        <dbReference type="Pfam" id="PF00700"/>
    </source>
</evidence>
<comment type="subcellular location">
    <subcellularLocation>
        <location evidence="3">Secreted</location>
    </subcellularLocation>
    <subcellularLocation>
        <location evidence="3">Bacterial flagellum</location>
    </subcellularLocation>
</comment>
<dbReference type="Pfam" id="PF00669">
    <property type="entry name" value="Flagellin_N"/>
    <property type="match status" value="1"/>
</dbReference>
<dbReference type="SUPFAM" id="SSF64518">
    <property type="entry name" value="Phase 1 flagellin"/>
    <property type="match status" value="2"/>
</dbReference>
<evidence type="ECO:0000259" key="4">
    <source>
        <dbReference type="Pfam" id="PF00669"/>
    </source>
</evidence>
<dbReference type="Gene3D" id="1.20.1330.10">
    <property type="entry name" value="f41 fragment of flagellin, N-terminal domain"/>
    <property type="match status" value="1"/>
</dbReference>